<evidence type="ECO:0000313" key="2">
    <source>
        <dbReference type="EMBL" id="MCQ5082104.1"/>
    </source>
</evidence>
<comment type="caution">
    <text evidence="2">The sequence shown here is derived from an EMBL/GenBank/DDBJ whole genome shotgun (WGS) entry which is preliminary data.</text>
</comment>
<protein>
    <submittedName>
        <fullName evidence="2">Uncharacterized protein</fullName>
    </submittedName>
</protein>
<evidence type="ECO:0000313" key="3">
    <source>
        <dbReference type="Proteomes" id="UP001205035"/>
    </source>
</evidence>
<sequence>MNSKIVSSVFVVAALGILFYDVCAGERVAPRAYICVGLLVAAQLINLFGNKTHKNK</sequence>
<organism evidence="2 3">
    <name type="scientific">Alistipes onderdonkii</name>
    <dbReference type="NCBI Taxonomy" id="328813"/>
    <lineage>
        <taxon>Bacteria</taxon>
        <taxon>Pseudomonadati</taxon>
        <taxon>Bacteroidota</taxon>
        <taxon>Bacteroidia</taxon>
        <taxon>Bacteroidales</taxon>
        <taxon>Rikenellaceae</taxon>
        <taxon>Alistipes</taxon>
    </lineage>
</organism>
<keyword evidence="1" id="KW-1133">Transmembrane helix</keyword>
<dbReference type="AlphaFoldDB" id="A0AAJ1CDG4"/>
<name>A0AAJ1CDG4_9BACT</name>
<keyword evidence="1" id="KW-0472">Membrane</keyword>
<proteinExistence type="predicted"/>
<feature type="transmembrane region" description="Helical" evidence="1">
    <location>
        <begin position="29"/>
        <end position="49"/>
    </location>
</feature>
<dbReference type="RefSeq" id="WP_022332745.1">
    <property type="nucleotide sequence ID" value="NZ_BAAFKZ010000004.1"/>
</dbReference>
<reference evidence="2" key="1">
    <citation type="submission" date="2022-06" db="EMBL/GenBank/DDBJ databases">
        <title>Isolation of gut microbiota from human fecal samples.</title>
        <authorList>
            <person name="Pamer E.G."/>
            <person name="Barat B."/>
            <person name="Waligurski E."/>
            <person name="Medina S."/>
            <person name="Paddock L."/>
            <person name="Mostad J."/>
        </authorList>
    </citation>
    <scope>NUCLEOTIDE SEQUENCE</scope>
    <source>
        <strain evidence="2">DFI.6.22</strain>
    </source>
</reference>
<dbReference type="Proteomes" id="UP001205035">
    <property type="component" value="Unassembled WGS sequence"/>
</dbReference>
<dbReference type="EMBL" id="JANGBQ010000004">
    <property type="protein sequence ID" value="MCQ5082104.1"/>
    <property type="molecule type" value="Genomic_DNA"/>
</dbReference>
<gene>
    <name evidence="2" type="ORF">NE651_04280</name>
</gene>
<accession>A0AAJ1CDG4</accession>
<evidence type="ECO:0000256" key="1">
    <source>
        <dbReference type="SAM" id="Phobius"/>
    </source>
</evidence>
<keyword evidence="1" id="KW-0812">Transmembrane</keyword>